<evidence type="ECO:0000256" key="1">
    <source>
        <dbReference type="SAM" id="MobiDB-lite"/>
    </source>
</evidence>
<name>K8EZD5_9CHLO</name>
<dbReference type="Proteomes" id="UP000198341">
    <property type="component" value="Chromosome 8"/>
</dbReference>
<dbReference type="PANTHER" id="PTHR46737">
    <property type="entry name" value="OS02G0827600 PROTEIN"/>
    <property type="match status" value="1"/>
</dbReference>
<dbReference type="OrthoDB" id="2014339at2759"/>
<dbReference type="PANTHER" id="PTHR46737:SF2">
    <property type="entry name" value="OS02G0827600 PROTEIN"/>
    <property type="match status" value="1"/>
</dbReference>
<feature type="region of interest" description="Disordered" evidence="1">
    <location>
        <begin position="170"/>
        <end position="192"/>
    </location>
</feature>
<dbReference type="KEGG" id="bpg:Bathy08g04240"/>
<dbReference type="STRING" id="41875.K8EZD5"/>
<sequence>MRAEAAFSSSFRPSRYYCSHRHHRHHRHHRRLNHHRSNHHRSSIITTRCLIRVEDDEDENNEKDFRRSKRRNERRELLTTTLQQGRTNDEKYATKGVKVESDAENASETNGGSAAAAAAAKEKMFQILRDSASWDPDVEKLLEGIDASDPDAIEQAIRKRFDEKKSRVYKPLNEDGVGDEGSNDDNKNGSQTPTLVFFRQVQTQNLWVWMEARNTIEDKEKEFFDEAIKSWFVVGKLGGYNVENQQCLESASVLNDTVSHLDYDVARSHDRTSASLFHAIGEVEYRGKWARVWMDLGTADEMALDVLINSLITLSREYVGIKQIVIGGDNENGWGTKDSGYGQDQGKPFEDFDPAFDEMFGDMRGMRGKPNAEDSNWMSR</sequence>
<dbReference type="EMBL" id="FO082271">
    <property type="protein sequence ID" value="CCO17855.1"/>
    <property type="molecule type" value="Genomic_DNA"/>
</dbReference>
<evidence type="ECO:0000313" key="3">
    <source>
        <dbReference type="Proteomes" id="UP000198341"/>
    </source>
</evidence>
<accession>K8EZD5</accession>
<organism evidence="2 3">
    <name type="scientific">Bathycoccus prasinos</name>
    <dbReference type="NCBI Taxonomy" id="41875"/>
    <lineage>
        <taxon>Eukaryota</taxon>
        <taxon>Viridiplantae</taxon>
        <taxon>Chlorophyta</taxon>
        <taxon>Mamiellophyceae</taxon>
        <taxon>Mamiellales</taxon>
        <taxon>Bathycoccaceae</taxon>
        <taxon>Bathycoccus</taxon>
    </lineage>
</organism>
<dbReference type="RefSeq" id="XP_007511734.1">
    <property type="nucleotide sequence ID" value="XM_007511672.1"/>
</dbReference>
<keyword evidence="3" id="KW-1185">Reference proteome</keyword>
<dbReference type="eggNOG" id="ENOG502QUJW">
    <property type="taxonomic scope" value="Eukaryota"/>
</dbReference>
<dbReference type="InterPro" id="IPR021920">
    <property type="entry name" value="DUF3531"/>
</dbReference>
<dbReference type="AlphaFoldDB" id="K8EZD5"/>
<feature type="region of interest" description="Disordered" evidence="1">
    <location>
        <begin position="361"/>
        <end position="380"/>
    </location>
</feature>
<dbReference type="GeneID" id="19014403"/>
<feature type="region of interest" description="Disordered" evidence="1">
    <location>
        <begin position="22"/>
        <end position="42"/>
    </location>
</feature>
<evidence type="ECO:0000313" key="2">
    <source>
        <dbReference type="EMBL" id="CCO17855.1"/>
    </source>
</evidence>
<dbReference type="Pfam" id="PF12049">
    <property type="entry name" value="DUF3531"/>
    <property type="match status" value="1"/>
</dbReference>
<proteinExistence type="predicted"/>
<reference evidence="2 3" key="1">
    <citation type="submission" date="2011-10" db="EMBL/GenBank/DDBJ databases">
        <authorList>
            <person name="Genoscope - CEA"/>
        </authorList>
    </citation>
    <scope>NUCLEOTIDE SEQUENCE [LARGE SCALE GENOMIC DNA]</scope>
    <source>
        <strain evidence="2 3">RCC 1105</strain>
    </source>
</reference>
<gene>
    <name evidence="2" type="ORF">Bathy08g04240</name>
</gene>
<protein>
    <submittedName>
        <fullName evidence="2">Uncharacterized protein</fullName>
    </submittedName>
</protein>